<name>A0A849BQW6_9ACTN</name>
<dbReference type="PANTHER" id="PTHR43162">
    <property type="match status" value="1"/>
</dbReference>
<protein>
    <submittedName>
        <fullName evidence="2">SDR family oxidoreductase</fullName>
    </submittedName>
</protein>
<reference evidence="2 3" key="1">
    <citation type="submission" date="2020-05" db="EMBL/GenBank/DDBJ databases">
        <title>MicrobeNet Type strains.</title>
        <authorList>
            <person name="Nicholson A.C."/>
        </authorList>
    </citation>
    <scope>NUCLEOTIDE SEQUENCE [LARGE SCALE GENOMIC DNA]</scope>
    <source>
        <strain evidence="2 3">JCM 14547</strain>
    </source>
</reference>
<dbReference type="AlphaFoldDB" id="A0A849BQW6"/>
<evidence type="ECO:0000259" key="1">
    <source>
        <dbReference type="Pfam" id="PF13460"/>
    </source>
</evidence>
<dbReference type="CDD" id="cd05269">
    <property type="entry name" value="TMR_SDR_a"/>
    <property type="match status" value="1"/>
</dbReference>
<comment type="caution">
    <text evidence="2">The sequence shown here is derived from an EMBL/GenBank/DDBJ whole genome shotgun (WGS) entry which is preliminary data.</text>
</comment>
<dbReference type="EMBL" id="JABEMA010000079">
    <property type="protein sequence ID" value="NNH22904.1"/>
    <property type="molecule type" value="Genomic_DNA"/>
</dbReference>
<sequence length="283" mass="30220">MTGRGPIATTGATGAVGGRVARRLADAGAEQVLVVRDPSRAPELPRATVARAAYDDARAVRAALEGVPVALLVSASEHPRRVDLHRTFVDAAVAAGVEHVVYLSFLGAAPDATFTFARDHWATEEHLRASGLRWTALRDSTYADFFPLMVGEDGALRGPAGDGRVAPVAQDDVADALTAVLLDPGAHVGRTYDLTGPEALSYAQIAAELTEALGRPVRYEQETVDEAYASRAPYGVERWEVDGWVSTYTAVARGEMDVVSGDVERLTGHRPRSLAEVLRARRP</sequence>
<dbReference type="RefSeq" id="WP_171202736.1">
    <property type="nucleotide sequence ID" value="NZ_BAAANP010000026.1"/>
</dbReference>
<accession>A0A849BQW6</accession>
<dbReference type="Gene3D" id="3.40.50.720">
    <property type="entry name" value="NAD(P)-binding Rossmann-like Domain"/>
    <property type="match status" value="1"/>
</dbReference>
<dbReference type="InterPro" id="IPR016040">
    <property type="entry name" value="NAD(P)-bd_dom"/>
</dbReference>
<gene>
    <name evidence="2" type="ORF">HLB09_07320</name>
</gene>
<dbReference type="InterPro" id="IPR051604">
    <property type="entry name" value="Ergot_Alk_Oxidoreductase"/>
</dbReference>
<keyword evidence="3" id="KW-1185">Reference proteome</keyword>
<dbReference type="SUPFAM" id="SSF51735">
    <property type="entry name" value="NAD(P)-binding Rossmann-fold domains"/>
    <property type="match status" value="1"/>
</dbReference>
<dbReference type="Proteomes" id="UP000555552">
    <property type="component" value="Unassembled WGS sequence"/>
</dbReference>
<dbReference type="PANTHER" id="PTHR43162:SF1">
    <property type="entry name" value="PRESTALK A DIFFERENTIATION PROTEIN A"/>
    <property type="match status" value="1"/>
</dbReference>
<dbReference type="Gene3D" id="3.90.25.10">
    <property type="entry name" value="UDP-galactose 4-epimerase, domain 1"/>
    <property type="match status" value="1"/>
</dbReference>
<dbReference type="InterPro" id="IPR036291">
    <property type="entry name" value="NAD(P)-bd_dom_sf"/>
</dbReference>
<feature type="domain" description="NAD(P)-binding" evidence="1">
    <location>
        <begin position="11"/>
        <end position="184"/>
    </location>
</feature>
<dbReference type="Pfam" id="PF13460">
    <property type="entry name" value="NAD_binding_10"/>
    <property type="match status" value="1"/>
</dbReference>
<evidence type="ECO:0000313" key="3">
    <source>
        <dbReference type="Proteomes" id="UP000555552"/>
    </source>
</evidence>
<proteinExistence type="predicted"/>
<evidence type="ECO:0000313" key="2">
    <source>
        <dbReference type="EMBL" id="NNH22904.1"/>
    </source>
</evidence>
<organism evidence="2 3">
    <name type="scientific">Pseudokineococcus marinus</name>
    <dbReference type="NCBI Taxonomy" id="351215"/>
    <lineage>
        <taxon>Bacteria</taxon>
        <taxon>Bacillati</taxon>
        <taxon>Actinomycetota</taxon>
        <taxon>Actinomycetes</taxon>
        <taxon>Kineosporiales</taxon>
        <taxon>Kineosporiaceae</taxon>
        <taxon>Pseudokineococcus</taxon>
    </lineage>
</organism>